<evidence type="ECO:0000313" key="2">
    <source>
        <dbReference type="EMBL" id="MBO8437258.1"/>
    </source>
</evidence>
<dbReference type="EMBL" id="JADIMT010000112">
    <property type="protein sequence ID" value="MBO8437258.1"/>
    <property type="molecule type" value="Genomic_DNA"/>
</dbReference>
<keyword evidence="1" id="KW-0472">Membrane</keyword>
<feature type="transmembrane region" description="Helical" evidence="1">
    <location>
        <begin position="69"/>
        <end position="91"/>
    </location>
</feature>
<comment type="caution">
    <text evidence="2">The sequence shown here is derived from an EMBL/GenBank/DDBJ whole genome shotgun (WGS) entry which is preliminary data.</text>
</comment>
<dbReference type="AlphaFoldDB" id="A0A9D9H702"/>
<protein>
    <submittedName>
        <fullName evidence="2">Uncharacterized protein</fullName>
    </submittedName>
</protein>
<reference evidence="2" key="2">
    <citation type="journal article" date="2021" name="PeerJ">
        <title>Extensive microbial diversity within the chicken gut microbiome revealed by metagenomics and culture.</title>
        <authorList>
            <person name="Gilroy R."/>
            <person name="Ravi A."/>
            <person name="Getino M."/>
            <person name="Pursley I."/>
            <person name="Horton D.L."/>
            <person name="Alikhan N.F."/>
            <person name="Baker D."/>
            <person name="Gharbi K."/>
            <person name="Hall N."/>
            <person name="Watson M."/>
            <person name="Adriaenssens E.M."/>
            <person name="Foster-Nyarko E."/>
            <person name="Jarju S."/>
            <person name="Secka A."/>
            <person name="Antonio M."/>
            <person name="Oren A."/>
            <person name="Chaudhuri R.R."/>
            <person name="La Ragione R."/>
            <person name="Hildebrand F."/>
            <person name="Pallen M.J."/>
        </authorList>
    </citation>
    <scope>NUCLEOTIDE SEQUENCE</scope>
    <source>
        <strain evidence="2">7293</strain>
    </source>
</reference>
<evidence type="ECO:0000313" key="3">
    <source>
        <dbReference type="Proteomes" id="UP000823615"/>
    </source>
</evidence>
<sequence>MNAYYMRNRGGNMVLSSLHASKAENLGEEAGFTVFASSALSPEDEDDVFRSLLSDARIVLIRWIREKRYIPRLFASAFLFILAYFFLSVVISDPIPIIDEIVLSFLAAALLWIALTRLDEKSALMKERYKAVAGAIMSASFLVSGDMKIIEAYYDSLYSLSLLETAEMIVNGDCCLPSSLTEGWKDDFTFSLLLHLKASDSGIEKTLRRIENERDKERTARFLVHQVTVGSLDILDLALYIALKNS</sequence>
<evidence type="ECO:0000256" key="1">
    <source>
        <dbReference type="SAM" id="Phobius"/>
    </source>
</evidence>
<reference evidence="2" key="1">
    <citation type="submission" date="2020-10" db="EMBL/GenBank/DDBJ databases">
        <authorList>
            <person name="Gilroy R."/>
        </authorList>
    </citation>
    <scope>NUCLEOTIDE SEQUENCE</scope>
    <source>
        <strain evidence="2">7293</strain>
    </source>
</reference>
<name>A0A9D9H702_9SPIO</name>
<organism evidence="2 3">
    <name type="scientific">Candidatus Ornithospirochaeta stercoripullorum</name>
    <dbReference type="NCBI Taxonomy" id="2840899"/>
    <lineage>
        <taxon>Bacteria</taxon>
        <taxon>Pseudomonadati</taxon>
        <taxon>Spirochaetota</taxon>
        <taxon>Spirochaetia</taxon>
        <taxon>Spirochaetales</taxon>
        <taxon>Spirochaetaceae</taxon>
        <taxon>Spirochaetaceae incertae sedis</taxon>
        <taxon>Candidatus Ornithospirochaeta</taxon>
    </lineage>
</organism>
<keyword evidence="1" id="KW-0812">Transmembrane</keyword>
<dbReference type="Proteomes" id="UP000823615">
    <property type="component" value="Unassembled WGS sequence"/>
</dbReference>
<feature type="transmembrane region" description="Helical" evidence="1">
    <location>
        <begin position="97"/>
        <end position="118"/>
    </location>
</feature>
<gene>
    <name evidence="2" type="ORF">IAA97_09840</name>
</gene>
<keyword evidence="1" id="KW-1133">Transmembrane helix</keyword>
<accession>A0A9D9H702</accession>
<proteinExistence type="predicted"/>